<dbReference type="Proteomes" id="UP000238634">
    <property type="component" value="Unassembled WGS sequence"/>
</dbReference>
<dbReference type="EMBL" id="PVWG01000018">
    <property type="protein sequence ID" value="PSB18310.1"/>
    <property type="molecule type" value="Genomic_DNA"/>
</dbReference>
<dbReference type="InterPro" id="IPR002716">
    <property type="entry name" value="PIN_dom"/>
</dbReference>
<dbReference type="STRING" id="1920490.GCA_001895925_02930"/>
<feature type="domain" description="PIN" evidence="1">
    <location>
        <begin position="10"/>
        <end position="131"/>
    </location>
</feature>
<sequence>MCWRIKLRGLDTNVILRYLLRDNEEQWQLADQYINNALDTTETCFINNIVLCEVVWVLRSGYKLSRSELIDTVEKLLRTNIFVFENQEAAWWAVQQMKRGGADFSDYLILKVNQQMKCVETASFDAKLQGVEGIRLL</sequence>
<dbReference type="InterPro" id="IPR029060">
    <property type="entry name" value="PIN-like_dom_sf"/>
</dbReference>
<dbReference type="PANTHER" id="PTHR39664:SF2">
    <property type="entry name" value="NUCLEIC ACID-BINDING PROTEIN, CONTAINING PIN DOMAIN-RELATED"/>
    <property type="match status" value="1"/>
</dbReference>
<evidence type="ECO:0000313" key="2">
    <source>
        <dbReference type="EMBL" id="PSB18310.1"/>
    </source>
</evidence>
<reference evidence="2 3" key="2">
    <citation type="submission" date="2018-03" db="EMBL/GenBank/DDBJ databases">
        <title>The ancient ancestry and fast evolution of plastids.</title>
        <authorList>
            <person name="Moore K.R."/>
            <person name="Magnabosco C."/>
            <person name="Momper L."/>
            <person name="Gold D.A."/>
            <person name="Bosak T."/>
            <person name="Fournier G.P."/>
        </authorList>
    </citation>
    <scope>NUCLEOTIDE SEQUENCE [LARGE SCALE GENOMIC DNA]</scope>
    <source>
        <strain evidence="2 3">ULC007</strain>
    </source>
</reference>
<comment type="caution">
    <text evidence="2">The sequence shown here is derived from an EMBL/GenBank/DDBJ whole genome shotgun (WGS) entry which is preliminary data.</text>
</comment>
<dbReference type="Pfam" id="PF01850">
    <property type="entry name" value="PIN"/>
    <property type="match status" value="1"/>
</dbReference>
<dbReference type="PANTHER" id="PTHR39664">
    <property type="match status" value="1"/>
</dbReference>
<accession>A0A2T1DCS7</accession>
<reference evidence="2 3" key="1">
    <citation type="submission" date="2018-02" db="EMBL/GenBank/DDBJ databases">
        <authorList>
            <person name="Cohen D.B."/>
            <person name="Kent A.D."/>
        </authorList>
    </citation>
    <scope>NUCLEOTIDE SEQUENCE [LARGE SCALE GENOMIC DNA]</scope>
    <source>
        <strain evidence="2 3">ULC007</strain>
    </source>
</reference>
<dbReference type="AlphaFoldDB" id="A0A2T1DCS7"/>
<dbReference type="CDD" id="cd18683">
    <property type="entry name" value="PIN_VapC-like"/>
    <property type="match status" value="1"/>
</dbReference>
<protein>
    <submittedName>
        <fullName evidence="2">PIN domain-containing protein</fullName>
    </submittedName>
</protein>
<dbReference type="Gene3D" id="3.40.50.1010">
    <property type="entry name" value="5'-nuclease"/>
    <property type="match status" value="1"/>
</dbReference>
<dbReference type="SUPFAM" id="SSF88723">
    <property type="entry name" value="PIN domain-like"/>
    <property type="match status" value="1"/>
</dbReference>
<keyword evidence="3" id="KW-1185">Reference proteome</keyword>
<name>A0A2T1DCS7_9CYAN</name>
<gene>
    <name evidence="2" type="ORF">C7B65_15535</name>
</gene>
<organism evidence="2 3">
    <name type="scientific">Phormidesmis priestleyi ULC007</name>
    <dbReference type="NCBI Taxonomy" id="1920490"/>
    <lineage>
        <taxon>Bacteria</taxon>
        <taxon>Bacillati</taxon>
        <taxon>Cyanobacteriota</taxon>
        <taxon>Cyanophyceae</taxon>
        <taxon>Leptolyngbyales</taxon>
        <taxon>Leptolyngbyaceae</taxon>
        <taxon>Phormidesmis</taxon>
    </lineage>
</organism>
<evidence type="ECO:0000313" key="3">
    <source>
        <dbReference type="Proteomes" id="UP000238634"/>
    </source>
</evidence>
<proteinExistence type="predicted"/>
<evidence type="ECO:0000259" key="1">
    <source>
        <dbReference type="Pfam" id="PF01850"/>
    </source>
</evidence>
<dbReference type="OrthoDB" id="32974at2"/>